<dbReference type="Gene3D" id="3.40.50.150">
    <property type="entry name" value="Vaccinia Virus protein VP39"/>
    <property type="match status" value="1"/>
</dbReference>
<comment type="caution">
    <text evidence="5">The sequence shown here is derived from an EMBL/GenBank/DDBJ whole genome shotgun (WGS) entry which is preliminary data.</text>
</comment>
<reference evidence="5" key="1">
    <citation type="submission" date="2022-07" db="EMBL/GenBank/DDBJ databases">
        <title>The genome of Lyophyllum shimeji provides insight into the initial evolution of ectomycorrhizal fungal genome.</title>
        <authorList>
            <person name="Kobayashi Y."/>
            <person name="Shibata T."/>
            <person name="Hirakawa H."/>
            <person name="Shigenobu S."/>
            <person name="Nishiyama T."/>
            <person name="Yamada A."/>
            <person name="Hasebe M."/>
            <person name="Kawaguchi M."/>
        </authorList>
    </citation>
    <scope>NUCLEOTIDE SEQUENCE</scope>
    <source>
        <strain evidence="5">AT787</strain>
    </source>
</reference>
<accession>A0A9P3UQE5</accession>
<dbReference type="Pfam" id="PF00891">
    <property type="entry name" value="Methyltransf_2"/>
    <property type="match status" value="1"/>
</dbReference>
<dbReference type="PANTHER" id="PTHR43712:SF2">
    <property type="entry name" value="O-METHYLTRANSFERASE CICE"/>
    <property type="match status" value="1"/>
</dbReference>
<proteinExistence type="predicted"/>
<keyword evidence="2" id="KW-0808">Transferase</keyword>
<protein>
    <submittedName>
        <fullName evidence="5">S-adenosyl-L-methionine-dependent methyltransferase</fullName>
    </submittedName>
</protein>
<evidence type="ECO:0000256" key="2">
    <source>
        <dbReference type="ARBA" id="ARBA00022679"/>
    </source>
</evidence>
<dbReference type="GO" id="GO:0032259">
    <property type="term" value="P:methylation"/>
    <property type="evidence" value="ECO:0007669"/>
    <property type="project" value="UniProtKB-KW"/>
</dbReference>
<organism evidence="5 6">
    <name type="scientific">Lyophyllum shimeji</name>
    <name type="common">Hon-shimeji</name>
    <name type="synonym">Tricholoma shimeji</name>
    <dbReference type="NCBI Taxonomy" id="47721"/>
    <lineage>
        <taxon>Eukaryota</taxon>
        <taxon>Fungi</taxon>
        <taxon>Dikarya</taxon>
        <taxon>Basidiomycota</taxon>
        <taxon>Agaricomycotina</taxon>
        <taxon>Agaricomycetes</taxon>
        <taxon>Agaricomycetidae</taxon>
        <taxon>Agaricales</taxon>
        <taxon>Tricholomatineae</taxon>
        <taxon>Lyophyllaceae</taxon>
        <taxon>Lyophyllum</taxon>
    </lineage>
</organism>
<evidence type="ECO:0000256" key="3">
    <source>
        <dbReference type="ARBA" id="ARBA00022691"/>
    </source>
</evidence>
<dbReference type="EMBL" id="BRPK01000010">
    <property type="protein sequence ID" value="GLB41603.1"/>
    <property type="molecule type" value="Genomic_DNA"/>
</dbReference>
<evidence type="ECO:0000259" key="4">
    <source>
        <dbReference type="Pfam" id="PF00891"/>
    </source>
</evidence>
<keyword evidence="6" id="KW-1185">Reference proteome</keyword>
<dbReference type="Proteomes" id="UP001063166">
    <property type="component" value="Unassembled WGS sequence"/>
</dbReference>
<evidence type="ECO:0000256" key="1">
    <source>
        <dbReference type="ARBA" id="ARBA00022603"/>
    </source>
</evidence>
<name>A0A9P3UQE5_LYOSH</name>
<dbReference type="InterPro" id="IPR016461">
    <property type="entry name" value="COMT-like"/>
</dbReference>
<dbReference type="InterPro" id="IPR001077">
    <property type="entry name" value="COMT_C"/>
</dbReference>
<dbReference type="InterPro" id="IPR029063">
    <property type="entry name" value="SAM-dependent_MTases_sf"/>
</dbReference>
<dbReference type="PROSITE" id="PS51683">
    <property type="entry name" value="SAM_OMT_II"/>
    <property type="match status" value="1"/>
</dbReference>
<dbReference type="OrthoDB" id="2410195at2759"/>
<gene>
    <name evidence="5" type="ORF">LshimejAT787_1002030</name>
</gene>
<sequence>MSSSRSAFACDHEWSNGRGNNPPFGCTHPLRKQIESLLELIQQSAYAALDEYEKHGTATPPLDSLLPHAFDNFEANTVGLKKAIRQLEGACDQLCSTLAPPAHTIANRAQDHYWACLRFAAKTRIADSIAEHPEGIHVRELAEIVQIDKGKLSTILRLLATKHCFREVDTDIFANNRLSVVLRSSNPMCSFVELMTNSSQRAAHNLYAMLADPEYAFSTDPRKSSFMHLLKDKGHQGTAYDVFRGDPESRSILGKAMVGMNGVIGTLSILKVYPWDKVRTVCDVGSGVGAFVWPLLESYPHVHATLFDLPETIDLAKELCAKDRPDVLKSDHVTFTVGDFFQEMPVKGADIYYMRNIVHNWSDERAANLLRNVRQAMGPDSRLLIHDYIMKPLCRNPGTGEGAAGHDTAPEPLLPNFGAGQMRIYNQDLTMLVIYNAKERTLDELVGICQTAELMLEELWDLGETTVVEFVPKI</sequence>
<dbReference type="SUPFAM" id="SSF53335">
    <property type="entry name" value="S-adenosyl-L-methionine-dependent methyltransferases"/>
    <property type="match status" value="1"/>
</dbReference>
<feature type="domain" description="O-methyltransferase C-terminal" evidence="4">
    <location>
        <begin position="238"/>
        <end position="390"/>
    </location>
</feature>
<dbReference type="InterPro" id="IPR036388">
    <property type="entry name" value="WH-like_DNA-bd_sf"/>
</dbReference>
<dbReference type="InterPro" id="IPR036390">
    <property type="entry name" value="WH_DNA-bd_sf"/>
</dbReference>
<dbReference type="CDD" id="cd02440">
    <property type="entry name" value="AdoMet_MTases"/>
    <property type="match status" value="1"/>
</dbReference>
<keyword evidence="3" id="KW-0949">S-adenosyl-L-methionine</keyword>
<dbReference type="SUPFAM" id="SSF46785">
    <property type="entry name" value="Winged helix' DNA-binding domain"/>
    <property type="match status" value="1"/>
</dbReference>
<dbReference type="PANTHER" id="PTHR43712">
    <property type="entry name" value="PUTATIVE (AFU_ORTHOLOGUE AFUA_4G14580)-RELATED"/>
    <property type="match status" value="1"/>
</dbReference>
<dbReference type="AlphaFoldDB" id="A0A9P3UQE5"/>
<dbReference type="Gene3D" id="1.10.10.10">
    <property type="entry name" value="Winged helix-like DNA-binding domain superfamily/Winged helix DNA-binding domain"/>
    <property type="match status" value="1"/>
</dbReference>
<keyword evidence="1 5" id="KW-0489">Methyltransferase</keyword>
<dbReference type="GO" id="GO:0008171">
    <property type="term" value="F:O-methyltransferase activity"/>
    <property type="evidence" value="ECO:0007669"/>
    <property type="project" value="InterPro"/>
</dbReference>
<evidence type="ECO:0000313" key="5">
    <source>
        <dbReference type="EMBL" id="GLB41603.1"/>
    </source>
</evidence>
<evidence type="ECO:0000313" key="6">
    <source>
        <dbReference type="Proteomes" id="UP001063166"/>
    </source>
</evidence>